<reference evidence="7" key="1">
    <citation type="journal article" date="2019" name="Int. J. Syst. Evol. Microbiol.">
        <title>The Global Catalogue of Microorganisms (GCM) 10K type strain sequencing project: providing services to taxonomists for standard genome sequencing and annotation.</title>
        <authorList>
            <consortium name="The Broad Institute Genomics Platform"/>
            <consortium name="The Broad Institute Genome Sequencing Center for Infectious Disease"/>
            <person name="Wu L."/>
            <person name="Ma J."/>
        </authorList>
    </citation>
    <scope>NUCLEOTIDE SEQUENCE [LARGE SCALE GENOMIC DNA]</scope>
    <source>
        <strain evidence="7">JCM 18303</strain>
    </source>
</reference>
<keyword evidence="3" id="KW-0804">Transcription</keyword>
<dbReference type="PANTHER" id="PTHR30136">
    <property type="entry name" value="HELIX-TURN-HELIX TRANSCRIPTIONAL REGULATOR, ICLR FAMILY"/>
    <property type="match status" value="1"/>
</dbReference>
<evidence type="ECO:0000313" key="6">
    <source>
        <dbReference type="EMBL" id="GAA5144295.1"/>
    </source>
</evidence>
<gene>
    <name evidence="6" type="ORF">GCM10023321_00310</name>
</gene>
<dbReference type="InterPro" id="IPR014757">
    <property type="entry name" value="Tscrpt_reg_IclR_C"/>
</dbReference>
<dbReference type="Pfam" id="PF09339">
    <property type="entry name" value="HTH_IclR"/>
    <property type="match status" value="1"/>
</dbReference>
<dbReference type="PANTHER" id="PTHR30136:SF24">
    <property type="entry name" value="HTH-TYPE TRANSCRIPTIONAL REPRESSOR ALLR"/>
    <property type="match status" value="1"/>
</dbReference>
<dbReference type="InterPro" id="IPR005471">
    <property type="entry name" value="Tscrpt_reg_IclR_N"/>
</dbReference>
<dbReference type="Pfam" id="PF01614">
    <property type="entry name" value="IclR_C"/>
    <property type="match status" value="1"/>
</dbReference>
<dbReference type="SUPFAM" id="SSF55781">
    <property type="entry name" value="GAF domain-like"/>
    <property type="match status" value="1"/>
</dbReference>
<organism evidence="6 7">
    <name type="scientific">Pseudonocardia eucalypti</name>
    <dbReference type="NCBI Taxonomy" id="648755"/>
    <lineage>
        <taxon>Bacteria</taxon>
        <taxon>Bacillati</taxon>
        <taxon>Actinomycetota</taxon>
        <taxon>Actinomycetes</taxon>
        <taxon>Pseudonocardiales</taxon>
        <taxon>Pseudonocardiaceae</taxon>
        <taxon>Pseudonocardia</taxon>
    </lineage>
</organism>
<dbReference type="InterPro" id="IPR036388">
    <property type="entry name" value="WH-like_DNA-bd_sf"/>
</dbReference>
<keyword evidence="7" id="KW-1185">Reference proteome</keyword>
<dbReference type="SUPFAM" id="SSF46785">
    <property type="entry name" value="Winged helix' DNA-binding domain"/>
    <property type="match status" value="1"/>
</dbReference>
<dbReference type="PROSITE" id="PS51078">
    <property type="entry name" value="ICLR_ED"/>
    <property type="match status" value="1"/>
</dbReference>
<keyword evidence="1" id="KW-0805">Transcription regulation</keyword>
<dbReference type="PROSITE" id="PS51077">
    <property type="entry name" value="HTH_ICLR"/>
    <property type="match status" value="1"/>
</dbReference>
<evidence type="ECO:0000259" key="5">
    <source>
        <dbReference type="PROSITE" id="PS51078"/>
    </source>
</evidence>
<sequence length="259" mass="27693">MPAREASTSLNRAIAILKVLGTAEGARDGVGVVRIARLIDREKSQVSRTLKTLAEAGFVVRDPRTLRYRLGWQLFTLAVSATQQHLTSLAPHLLRQLVANVGECAHLSVLDGGAVLTVLSESPPRTEQAIQAEEWVGRVAPVHCTSAGGALLLDHTEAQTRSLLAGQPEMDAKLAALLDRVRLARRRGYATVNEDFEPGLVAVAAPVRDYRGEIVGALNISAPKFRLGRALAAAGREVRAAADGLTRALAAHATNRRIS</sequence>
<proteinExistence type="predicted"/>
<dbReference type="SMART" id="SM00346">
    <property type="entry name" value="HTH_ICLR"/>
    <property type="match status" value="1"/>
</dbReference>
<evidence type="ECO:0000313" key="7">
    <source>
        <dbReference type="Proteomes" id="UP001428817"/>
    </source>
</evidence>
<feature type="domain" description="HTH iclR-type" evidence="4">
    <location>
        <begin position="7"/>
        <end position="72"/>
    </location>
</feature>
<dbReference type="InterPro" id="IPR050707">
    <property type="entry name" value="HTH_MetabolicPath_Reg"/>
</dbReference>
<feature type="domain" description="IclR-ED" evidence="5">
    <location>
        <begin position="73"/>
        <end position="251"/>
    </location>
</feature>
<keyword evidence="2" id="KW-0238">DNA-binding</keyword>
<evidence type="ECO:0000259" key="4">
    <source>
        <dbReference type="PROSITE" id="PS51077"/>
    </source>
</evidence>
<accession>A0ABP9PE62</accession>
<dbReference type="InterPro" id="IPR029016">
    <property type="entry name" value="GAF-like_dom_sf"/>
</dbReference>
<comment type="caution">
    <text evidence="6">The sequence shown here is derived from an EMBL/GenBank/DDBJ whole genome shotgun (WGS) entry which is preliminary data.</text>
</comment>
<dbReference type="Gene3D" id="3.30.450.40">
    <property type="match status" value="1"/>
</dbReference>
<protein>
    <submittedName>
        <fullName evidence="6">IclR family transcriptional regulator</fullName>
    </submittedName>
</protein>
<dbReference type="Gene3D" id="1.10.10.10">
    <property type="entry name" value="Winged helix-like DNA-binding domain superfamily/Winged helix DNA-binding domain"/>
    <property type="match status" value="1"/>
</dbReference>
<dbReference type="Proteomes" id="UP001428817">
    <property type="component" value="Unassembled WGS sequence"/>
</dbReference>
<dbReference type="EMBL" id="BAABJP010000001">
    <property type="protein sequence ID" value="GAA5144295.1"/>
    <property type="molecule type" value="Genomic_DNA"/>
</dbReference>
<evidence type="ECO:0000256" key="2">
    <source>
        <dbReference type="ARBA" id="ARBA00023125"/>
    </source>
</evidence>
<evidence type="ECO:0000256" key="3">
    <source>
        <dbReference type="ARBA" id="ARBA00023163"/>
    </source>
</evidence>
<evidence type="ECO:0000256" key="1">
    <source>
        <dbReference type="ARBA" id="ARBA00023015"/>
    </source>
</evidence>
<dbReference type="InterPro" id="IPR036390">
    <property type="entry name" value="WH_DNA-bd_sf"/>
</dbReference>
<name>A0ABP9PE62_9PSEU</name>